<dbReference type="EMBL" id="JACDXJ010000001">
    <property type="protein sequence ID" value="MBA1157962.1"/>
    <property type="molecule type" value="Genomic_DNA"/>
</dbReference>
<keyword evidence="1" id="KW-1133">Transmembrane helix</keyword>
<gene>
    <name evidence="2" type="ORF">H0S73_17775</name>
</gene>
<dbReference type="RefSeq" id="WP_181053390.1">
    <property type="nucleotide sequence ID" value="NZ_JACDXJ010000001.1"/>
</dbReference>
<keyword evidence="3" id="KW-1185">Reference proteome</keyword>
<keyword evidence="1" id="KW-0812">Transmembrane</keyword>
<comment type="caution">
    <text evidence="2">The sequence shown here is derived from an EMBL/GenBank/DDBJ whole genome shotgun (WGS) entry which is preliminary data.</text>
</comment>
<keyword evidence="1" id="KW-0472">Membrane</keyword>
<dbReference type="Proteomes" id="UP000572984">
    <property type="component" value="Unassembled WGS sequence"/>
</dbReference>
<feature type="transmembrane region" description="Helical" evidence="1">
    <location>
        <begin position="15"/>
        <end position="37"/>
    </location>
</feature>
<reference evidence="2 3" key="1">
    <citation type="submission" date="2020-07" db="EMBL/GenBank/DDBJ databases">
        <title>Draft genome and description of Microvirga mediterraneensis Marseille-Q2068 sp. nov.</title>
        <authorList>
            <person name="Boxberger M."/>
        </authorList>
    </citation>
    <scope>NUCLEOTIDE SEQUENCE [LARGE SCALE GENOMIC DNA]</scope>
    <source>
        <strain evidence="2 3">Marseille-Q2068</strain>
    </source>
</reference>
<sequence length="57" mass="6305">MTQDLTKTHLDWRQLPLIIVTGLVIGALFGQVGAALAQYEYSKLDNLKLHRAAKRAG</sequence>
<evidence type="ECO:0000313" key="3">
    <source>
        <dbReference type="Proteomes" id="UP000572984"/>
    </source>
</evidence>
<evidence type="ECO:0000313" key="2">
    <source>
        <dbReference type="EMBL" id="MBA1157962.1"/>
    </source>
</evidence>
<organism evidence="2 3">
    <name type="scientific">Microvirga mediterraneensis</name>
    <dbReference type="NCBI Taxonomy" id="2754695"/>
    <lineage>
        <taxon>Bacteria</taxon>
        <taxon>Pseudomonadati</taxon>
        <taxon>Pseudomonadota</taxon>
        <taxon>Alphaproteobacteria</taxon>
        <taxon>Hyphomicrobiales</taxon>
        <taxon>Methylobacteriaceae</taxon>
        <taxon>Microvirga</taxon>
    </lineage>
</organism>
<name>A0A838BSJ3_9HYPH</name>
<protein>
    <submittedName>
        <fullName evidence="2">Uncharacterized protein</fullName>
    </submittedName>
</protein>
<accession>A0A838BSJ3</accession>
<evidence type="ECO:0000256" key="1">
    <source>
        <dbReference type="SAM" id="Phobius"/>
    </source>
</evidence>
<proteinExistence type="predicted"/>
<dbReference type="AlphaFoldDB" id="A0A838BSJ3"/>